<evidence type="ECO:0000313" key="3">
    <source>
        <dbReference type="EMBL" id="MCL6269754.1"/>
    </source>
</evidence>
<evidence type="ECO:0000313" key="4">
    <source>
        <dbReference type="Proteomes" id="UP001203338"/>
    </source>
</evidence>
<dbReference type="RefSeq" id="WP_249698837.1">
    <property type="nucleotide sequence ID" value="NZ_JAMFLX010000007.1"/>
</dbReference>
<keyword evidence="4" id="KW-1185">Reference proteome</keyword>
<organism evidence="3 4">
    <name type="scientific">Parendozoicomonas callyspongiae</name>
    <dbReference type="NCBI Taxonomy" id="2942213"/>
    <lineage>
        <taxon>Bacteria</taxon>
        <taxon>Pseudomonadati</taxon>
        <taxon>Pseudomonadota</taxon>
        <taxon>Gammaproteobacteria</taxon>
        <taxon>Oceanospirillales</taxon>
        <taxon>Endozoicomonadaceae</taxon>
        <taxon>Parendozoicomonas</taxon>
    </lineage>
</organism>
<protein>
    <submittedName>
        <fullName evidence="3">H-NS histone family protein</fullName>
    </submittedName>
</protein>
<evidence type="ECO:0000259" key="2">
    <source>
        <dbReference type="Pfam" id="PF22470"/>
    </source>
</evidence>
<name>A0ABT0PEF6_9GAMM</name>
<keyword evidence="1" id="KW-0175">Coiled coil</keyword>
<feature type="coiled-coil region" evidence="1">
    <location>
        <begin position="26"/>
        <end position="67"/>
    </location>
</feature>
<dbReference type="Proteomes" id="UP001203338">
    <property type="component" value="Unassembled WGS sequence"/>
</dbReference>
<reference evidence="3 4" key="1">
    <citation type="submission" date="2022-05" db="EMBL/GenBank/DDBJ databases">
        <authorList>
            <person name="Park J.-S."/>
        </authorList>
    </citation>
    <scope>NUCLEOTIDE SEQUENCE [LARGE SCALE GENOMIC DNA]</scope>
    <source>
        <strain evidence="3 4">2012CJ34-2</strain>
    </source>
</reference>
<evidence type="ECO:0000256" key="1">
    <source>
        <dbReference type="SAM" id="Coils"/>
    </source>
</evidence>
<proteinExistence type="predicted"/>
<dbReference type="SUPFAM" id="SSF81273">
    <property type="entry name" value="H-NS histone-like proteins"/>
    <property type="match status" value="1"/>
</dbReference>
<dbReference type="PANTHER" id="PTHR38097:SF2">
    <property type="entry name" value="DNA-BINDING PROTEIN STPA"/>
    <property type="match status" value="1"/>
</dbReference>
<feature type="domain" description="DNA-binding protein H-NS-like N-terminal" evidence="2">
    <location>
        <begin position="5"/>
        <end position="80"/>
    </location>
</feature>
<dbReference type="InterPro" id="IPR054180">
    <property type="entry name" value="H-NS-like_N"/>
</dbReference>
<comment type="caution">
    <text evidence="3">The sequence shown here is derived from an EMBL/GenBank/DDBJ whole genome shotgun (WGS) entry which is preliminary data.</text>
</comment>
<dbReference type="InterPro" id="IPR027454">
    <property type="entry name" value="Histone_HNS_N"/>
</dbReference>
<dbReference type="EMBL" id="JAMFLX010000007">
    <property type="protein sequence ID" value="MCL6269754.1"/>
    <property type="molecule type" value="Genomic_DNA"/>
</dbReference>
<dbReference type="PANTHER" id="PTHR38097">
    <property type="match status" value="1"/>
</dbReference>
<accession>A0ABT0PEF6</accession>
<dbReference type="Gene3D" id="1.10.287.1050">
    <property type="entry name" value="H-NS histone-like proteins"/>
    <property type="match status" value="1"/>
</dbReference>
<sequence>MNIFDEVMHRLSSKTRMRGLFRDVHVEDLERIVTRLQDVLEEKKAAVEEQQEKIKAKQNSIEVIKKMMDEKGISIEDFGSTAVGEKKKRNIKRYLFEFQDKSGSNHQWEGSLTGRAPKVFQEYLQRTGKERSDCIIEER</sequence>
<dbReference type="Pfam" id="PF22470">
    <property type="entry name" value="Histone_HNS_N"/>
    <property type="match status" value="1"/>
</dbReference>
<gene>
    <name evidence="3" type="ORF">M3P05_07350</name>
</gene>